<comment type="caution">
    <text evidence="10">The sequence shown here is derived from an EMBL/GenBank/DDBJ whole genome shotgun (WGS) entry which is preliminary data.</text>
</comment>
<feature type="domain" description="Origin recognition complex subunit 2 RecA-like" evidence="8">
    <location>
        <begin position="236"/>
        <end position="395"/>
    </location>
</feature>
<evidence type="ECO:0000256" key="5">
    <source>
        <dbReference type="ARBA" id="ARBA00023242"/>
    </source>
</evidence>
<evidence type="ECO:0000313" key="10">
    <source>
        <dbReference type="EMBL" id="OQV24687.1"/>
    </source>
</evidence>
<dbReference type="Pfam" id="PF04084">
    <property type="entry name" value="RecA-like_ORC2"/>
    <property type="match status" value="1"/>
</dbReference>
<dbReference type="GO" id="GO:0005664">
    <property type="term" value="C:nuclear origin of replication recognition complex"/>
    <property type="evidence" value="ECO:0007669"/>
    <property type="project" value="UniProtKB-UniRule"/>
</dbReference>
<gene>
    <name evidence="10" type="ORF">BV898_01746</name>
</gene>
<evidence type="ECO:0000256" key="1">
    <source>
        <dbReference type="ARBA" id="ARBA00004123"/>
    </source>
</evidence>
<dbReference type="GO" id="GO:0006260">
    <property type="term" value="P:DNA replication"/>
    <property type="evidence" value="ECO:0007669"/>
    <property type="project" value="UniProtKB-UniRule"/>
</dbReference>
<keyword evidence="11" id="KW-1185">Reference proteome</keyword>
<proteinExistence type="inferred from homology"/>
<feature type="compositionally biased region" description="Low complexity" evidence="7">
    <location>
        <begin position="69"/>
        <end position="78"/>
    </location>
</feature>
<feature type="domain" description="Origin recognition complex subunit 2 winged-helix" evidence="9">
    <location>
        <begin position="459"/>
        <end position="515"/>
    </location>
</feature>
<dbReference type="OrthoDB" id="20198at2759"/>
<dbReference type="PANTHER" id="PTHR14052">
    <property type="entry name" value="ORIGIN RECOGNITION COMPLEX SUBUNIT 2"/>
    <property type="match status" value="1"/>
</dbReference>
<evidence type="ECO:0000313" key="11">
    <source>
        <dbReference type="Proteomes" id="UP000192578"/>
    </source>
</evidence>
<dbReference type="InterPro" id="IPR007220">
    <property type="entry name" value="ORC2"/>
</dbReference>
<feature type="compositionally biased region" description="Basic residues" evidence="7">
    <location>
        <begin position="105"/>
        <end position="115"/>
    </location>
</feature>
<dbReference type="EMBL" id="MTYJ01000006">
    <property type="protein sequence ID" value="OQV24687.1"/>
    <property type="molecule type" value="Genomic_DNA"/>
</dbReference>
<dbReference type="InterPro" id="IPR056772">
    <property type="entry name" value="RecA-like_ORC2"/>
</dbReference>
<dbReference type="PANTHER" id="PTHR14052:SF0">
    <property type="entry name" value="ORIGIN RECOGNITION COMPLEX SUBUNIT 2"/>
    <property type="match status" value="1"/>
</dbReference>
<feature type="region of interest" description="Disordered" evidence="7">
    <location>
        <begin position="1"/>
        <end position="137"/>
    </location>
</feature>
<dbReference type="Pfam" id="PF24882">
    <property type="entry name" value="WHD_ORC2"/>
    <property type="match status" value="1"/>
</dbReference>
<comment type="function">
    <text evidence="6">Component of the origin recognition complex (ORC) that binds origins of replication. DNA-binding is ATP-dependent. ORC is required to assemble the pre-replication complex necessary to initiate DNA replication.</text>
</comment>
<name>A0A1W0XB10_HYPEX</name>
<comment type="similarity">
    <text evidence="2 6">Belongs to the ORC2 family.</text>
</comment>
<dbReference type="Proteomes" id="UP000192578">
    <property type="component" value="Unassembled WGS sequence"/>
</dbReference>
<dbReference type="AlphaFoldDB" id="A0A1W0XB10"/>
<comment type="subunit">
    <text evidence="6">Component of the origin recognition complex (ORC).</text>
</comment>
<evidence type="ECO:0000256" key="7">
    <source>
        <dbReference type="SAM" id="MobiDB-lite"/>
    </source>
</evidence>
<keyword evidence="5 6" id="KW-0539">Nucleus</keyword>
<evidence type="ECO:0000256" key="3">
    <source>
        <dbReference type="ARBA" id="ARBA00019080"/>
    </source>
</evidence>
<organism evidence="10 11">
    <name type="scientific">Hypsibius exemplaris</name>
    <name type="common">Freshwater tardigrade</name>
    <dbReference type="NCBI Taxonomy" id="2072580"/>
    <lineage>
        <taxon>Eukaryota</taxon>
        <taxon>Metazoa</taxon>
        <taxon>Ecdysozoa</taxon>
        <taxon>Tardigrada</taxon>
        <taxon>Eutardigrada</taxon>
        <taxon>Parachela</taxon>
        <taxon>Hypsibioidea</taxon>
        <taxon>Hypsibiidae</taxon>
        <taxon>Hypsibius</taxon>
    </lineage>
</organism>
<dbReference type="GO" id="GO:0003688">
    <property type="term" value="F:DNA replication origin binding"/>
    <property type="evidence" value="ECO:0007669"/>
    <property type="project" value="UniProtKB-UniRule"/>
</dbReference>
<reference evidence="11" key="1">
    <citation type="submission" date="2017-01" db="EMBL/GenBank/DDBJ databases">
        <title>Comparative genomics of anhydrobiosis in the tardigrade Hypsibius dujardini.</title>
        <authorList>
            <person name="Yoshida Y."/>
            <person name="Koutsovoulos G."/>
            <person name="Laetsch D."/>
            <person name="Stevens L."/>
            <person name="Kumar S."/>
            <person name="Horikawa D."/>
            <person name="Ishino K."/>
            <person name="Komine S."/>
            <person name="Tomita M."/>
            <person name="Blaxter M."/>
            <person name="Arakawa K."/>
        </authorList>
    </citation>
    <scope>NUCLEOTIDE SEQUENCE [LARGE SCALE GENOMIC DNA]</scope>
    <source>
        <strain evidence="11">Z151</strain>
    </source>
</reference>
<evidence type="ECO:0000259" key="9">
    <source>
        <dbReference type="Pfam" id="PF24882"/>
    </source>
</evidence>
<comment type="subcellular location">
    <subcellularLocation>
        <location evidence="1 6">Nucleus</location>
    </subcellularLocation>
</comment>
<evidence type="ECO:0000259" key="8">
    <source>
        <dbReference type="Pfam" id="PF04084"/>
    </source>
</evidence>
<accession>A0A1W0XB10</accession>
<protein>
    <recommendedName>
        <fullName evidence="3 6">Origin recognition complex subunit 2</fullName>
    </recommendedName>
</protein>
<evidence type="ECO:0000256" key="4">
    <source>
        <dbReference type="ARBA" id="ARBA00022705"/>
    </source>
</evidence>
<keyword evidence="4 6" id="KW-0235">DNA replication</keyword>
<evidence type="ECO:0000256" key="2">
    <source>
        <dbReference type="ARBA" id="ARBA00007421"/>
    </source>
</evidence>
<sequence length="525" mass="58984">MPRTYTARETLSMLDDAESESDIELAPVSNAKAGKKNDSSMAKKTVADPADDEMDGDWDREAEGGNGMLLGNENAAGGKLVRKEEKEDEKDDEPNASQHSTMGRPRSKRRSHRSPMFRGGRDSESGSETSEDDWPTFNVRKSLKGDFDALAGKSHIPSLRTPTKKDATLAEESFVEEEELPNLNNVGADTTLVNDSQISEGENLERECGRYQEVYMCQAEVAAVMETVEDPWKSRKEALLSRYEQLFPEWIMVFRLQKNILLHGVGSKRTLLETFRGAELSDESVLVIDGFDQQCDLVGVLRSFCESQADCGPIPKQPAAVFEAFRTFIDDIYADFYIILHNIDGQGLRTSAVQTLLSDVAALPQVHLIASIDHPGLPLLWGQSELNQFQWVYYHTSTFADYTEFPVPDLTAVEGKTTAVALTSLRHVFESLNPNAKLIYREIAKFQVNEDKDDPADSELGMPYKELYRVCRNEFYVSSDSILRKQLVEYYDHSLLKSKRGPDGLEYLRIPLSEDALKKFLETTA</sequence>
<dbReference type="InterPro" id="IPR056773">
    <property type="entry name" value="WHD_ORC2"/>
</dbReference>
<evidence type="ECO:0000256" key="6">
    <source>
        <dbReference type="RuleBase" id="RU368084"/>
    </source>
</evidence>